<dbReference type="PATRIC" id="fig|571915.4.peg.1210"/>
<keyword evidence="2" id="KW-0732">Signal</keyword>
<organism evidence="3 4">
    <name type="scientific">Corynebacterium mustelae</name>
    <dbReference type="NCBI Taxonomy" id="571915"/>
    <lineage>
        <taxon>Bacteria</taxon>
        <taxon>Bacillati</taxon>
        <taxon>Actinomycetota</taxon>
        <taxon>Actinomycetes</taxon>
        <taxon>Mycobacteriales</taxon>
        <taxon>Corynebacteriaceae</taxon>
        <taxon>Corynebacterium</taxon>
    </lineage>
</organism>
<evidence type="ECO:0000313" key="3">
    <source>
        <dbReference type="EMBL" id="AKK05477.1"/>
    </source>
</evidence>
<keyword evidence="4" id="KW-1185">Reference proteome</keyword>
<evidence type="ECO:0008006" key="5">
    <source>
        <dbReference type="Google" id="ProtNLM"/>
    </source>
</evidence>
<feature type="chain" id="PRO_5039681984" description="Lipoprotein" evidence="2">
    <location>
        <begin position="22"/>
        <end position="162"/>
    </location>
</feature>
<reference evidence="3 4" key="1">
    <citation type="journal article" date="2015" name="Genome Announc.">
        <title>Complete Genome Sequence of the Type Strain Corynebacterium mustelae DSM 45274, Isolated from Various Tissues of a Male Ferret with Lethal Sepsis.</title>
        <authorList>
            <person name="Ruckert C."/>
            <person name="Eimer J."/>
            <person name="Winkler A."/>
            <person name="Tauch A."/>
        </authorList>
    </citation>
    <scope>NUCLEOTIDE SEQUENCE [LARGE SCALE GENOMIC DNA]</scope>
    <source>
        <strain evidence="3 4">DSM 45274</strain>
    </source>
</reference>
<dbReference type="RefSeq" id="WP_047261681.1">
    <property type="nucleotide sequence ID" value="NZ_CP011542.1"/>
</dbReference>
<protein>
    <recommendedName>
        <fullName evidence="5">Lipoprotein</fullName>
    </recommendedName>
</protein>
<proteinExistence type="predicted"/>
<reference evidence="4" key="2">
    <citation type="submission" date="2015-05" db="EMBL/GenBank/DDBJ databases">
        <title>Complete genome sequence of Corynebacterium mustelae DSM 45274, isolated from various tissues of a male ferret with lethal sepsis.</title>
        <authorList>
            <person name="Ruckert C."/>
            <person name="Albersmeier A."/>
            <person name="Winkler A."/>
            <person name="Tauch A."/>
        </authorList>
    </citation>
    <scope>NUCLEOTIDE SEQUENCE [LARGE SCALE GENOMIC DNA]</scope>
    <source>
        <strain evidence="4">DSM 45274</strain>
    </source>
</reference>
<dbReference type="PROSITE" id="PS51257">
    <property type="entry name" value="PROKAR_LIPOPROTEIN"/>
    <property type="match status" value="1"/>
</dbReference>
<evidence type="ECO:0000313" key="4">
    <source>
        <dbReference type="Proteomes" id="UP000035199"/>
    </source>
</evidence>
<dbReference type="KEGG" id="cmv:CMUST_05705"/>
<dbReference type="AlphaFoldDB" id="A0A0G3H2W7"/>
<evidence type="ECO:0000256" key="2">
    <source>
        <dbReference type="SAM" id="SignalP"/>
    </source>
</evidence>
<evidence type="ECO:0000256" key="1">
    <source>
        <dbReference type="SAM" id="MobiDB-lite"/>
    </source>
</evidence>
<feature type="region of interest" description="Disordered" evidence="1">
    <location>
        <begin position="29"/>
        <end position="64"/>
    </location>
</feature>
<accession>A0A0G3H2W7</accession>
<feature type="compositionally biased region" description="Low complexity" evidence="1">
    <location>
        <begin position="29"/>
        <end position="43"/>
    </location>
</feature>
<feature type="signal peptide" evidence="2">
    <location>
        <begin position="1"/>
        <end position="21"/>
    </location>
</feature>
<dbReference type="EMBL" id="CP011542">
    <property type="protein sequence ID" value="AKK05477.1"/>
    <property type="molecule type" value="Genomic_DNA"/>
</dbReference>
<sequence length="162" mass="17013">MKISRTLGTLTLLTAIVVGIAGCSNDSVGSDASDTAASDTVATIPASSPSPEKPENKDPATTDGSFCEVMLTDIDTAATTYAVNISGMTSADQVKKKLALVEQITTPPEGLEEEFAIWKTYLQTAVTSIDDISAMTAAYDDTTEAAGQALFRVYVDECMSRL</sequence>
<dbReference type="Proteomes" id="UP000035199">
    <property type="component" value="Chromosome"/>
</dbReference>
<gene>
    <name evidence="3" type="ORF">CMUST_05705</name>
</gene>
<name>A0A0G3H2W7_9CORY</name>